<name>A0ABP0GQC3_CLALP</name>
<comment type="caution">
    <text evidence="5">The sequence shown here is derived from an EMBL/GenBank/DDBJ whole genome shotgun (WGS) entry which is preliminary data.</text>
</comment>
<evidence type="ECO:0000256" key="2">
    <source>
        <dbReference type="SAM" id="Coils"/>
    </source>
</evidence>
<proteinExistence type="inferred from homology"/>
<sequence length="273" mass="32394">MSHILRHILLVRSLSTVHVVQKLIPSQPNFKSIFQSQVLCQNVCYKCRLLSLQSRSPYQKENSLEFDKPGSGRLLKTQETVRKGLHKLGIILPQNYTKQQLNNSAYVLLNGIYMKVKHAELREHAGLEDSFRCWLNVVYIHLWFLCCRFKQEGRDGEIIITLMMKMLWQDVEDRLEKFEEELKENLSKRKKMKECYTMLHLFFIFLDEGILGSDAMLASSLWNRIYMDNYYQPEIWHLEFLVHYVRFTATWLQDTPMDTLVLQPEAVEWTLPT</sequence>
<evidence type="ECO:0000256" key="3">
    <source>
        <dbReference type="SAM" id="SignalP"/>
    </source>
</evidence>
<feature type="domain" description="Ubiquinol-cytochrome c chaperone" evidence="4">
    <location>
        <begin position="123"/>
        <end position="261"/>
    </location>
</feature>
<evidence type="ECO:0000313" key="5">
    <source>
        <dbReference type="EMBL" id="CAK8692445.1"/>
    </source>
</evidence>
<keyword evidence="6" id="KW-1185">Reference proteome</keyword>
<organism evidence="5 6">
    <name type="scientific">Clavelina lepadiformis</name>
    <name type="common">Light-bulb sea squirt</name>
    <name type="synonym">Ascidia lepadiformis</name>
    <dbReference type="NCBI Taxonomy" id="159417"/>
    <lineage>
        <taxon>Eukaryota</taxon>
        <taxon>Metazoa</taxon>
        <taxon>Chordata</taxon>
        <taxon>Tunicata</taxon>
        <taxon>Ascidiacea</taxon>
        <taxon>Aplousobranchia</taxon>
        <taxon>Clavelinidae</taxon>
        <taxon>Clavelina</taxon>
    </lineage>
</organism>
<evidence type="ECO:0000259" key="4">
    <source>
        <dbReference type="Pfam" id="PF03981"/>
    </source>
</evidence>
<dbReference type="PANTHER" id="PTHR12184">
    <property type="entry name" value="UBIQUINOL-CYTOCHROME C REDUCTASE COMPLEX ASSEMBLY FACTOR 1 FAMILY MEMBER"/>
    <property type="match status" value="1"/>
</dbReference>
<feature type="coiled-coil region" evidence="2">
    <location>
        <begin position="168"/>
        <end position="195"/>
    </location>
</feature>
<dbReference type="EMBL" id="CAWYQH010000130">
    <property type="protein sequence ID" value="CAK8692445.1"/>
    <property type="molecule type" value="Genomic_DNA"/>
</dbReference>
<keyword evidence="2" id="KW-0175">Coiled coil</keyword>
<dbReference type="Pfam" id="PF03981">
    <property type="entry name" value="Ubiq_cyt_C_chap"/>
    <property type="match status" value="1"/>
</dbReference>
<protein>
    <recommendedName>
        <fullName evidence="4">Ubiquinol-cytochrome c chaperone domain-containing protein</fullName>
    </recommendedName>
</protein>
<keyword evidence="3" id="KW-0732">Signal</keyword>
<feature type="signal peptide" evidence="3">
    <location>
        <begin position="1"/>
        <end position="22"/>
    </location>
</feature>
<evidence type="ECO:0000256" key="1">
    <source>
        <dbReference type="ARBA" id="ARBA00006407"/>
    </source>
</evidence>
<feature type="chain" id="PRO_5046729952" description="Ubiquinol-cytochrome c chaperone domain-containing protein" evidence="3">
    <location>
        <begin position="23"/>
        <end position="273"/>
    </location>
</feature>
<dbReference type="PANTHER" id="PTHR12184:SF1">
    <property type="entry name" value="UBIQUINOL-CYTOCHROME-C REDUCTASE COMPLEX ASSEMBLY FACTOR 1"/>
    <property type="match status" value="1"/>
</dbReference>
<dbReference type="InterPro" id="IPR007129">
    <property type="entry name" value="Ubiqinol_cyt_c_chaperone_CPB3"/>
</dbReference>
<evidence type="ECO:0000313" key="6">
    <source>
        <dbReference type="Proteomes" id="UP001642483"/>
    </source>
</evidence>
<reference evidence="5 6" key="1">
    <citation type="submission" date="2024-02" db="EMBL/GenBank/DDBJ databases">
        <authorList>
            <person name="Daric V."/>
            <person name="Darras S."/>
        </authorList>
    </citation>
    <scope>NUCLEOTIDE SEQUENCE [LARGE SCALE GENOMIC DNA]</scope>
</reference>
<gene>
    <name evidence="5" type="ORF">CVLEPA_LOCUS25710</name>
</gene>
<dbReference type="Proteomes" id="UP001642483">
    <property type="component" value="Unassembled WGS sequence"/>
</dbReference>
<comment type="similarity">
    <text evidence="1">Belongs to the CBP3 family.</text>
</comment>
<accession>A0ABP0GQC3</accession>
<dbReference type="InterPro" id="IPR021150">
    <property type="entry name" value="Ubiq_cyt_c_chap"/>
</dbReference>